<dbReference type="GO" id="GO:0042273">
    <property type="term" value="P:ribosomal large subunit biogenesis"/>
    <property type="evidence" value="ECO:0007669"/>
    <property type="project" value="UniProtKB-UniRule"/>
</dbReference>
<protein>
    <recommendedName>
        <fullName evidence="1">Protein SDA1</fullName>
    </recommendedName>
</protein>
<dbReference type="GO" id="GO:0005730">
    <property type="term" value="C:nucleolus"/>
    <property type="evidence" value="ECO:0007669"/>
    <property type="project" value="UniProtKB-SubCell"/>
</dbReference>
<comment type="subcellular location">
    <subcellularLocation>
        <location evidence="1">Nucleus</location>
        <location evidence="1">Nucleolus</location>
    </subcellularLocation>
</comment>
<evidence type="ECO:0000259" key="4">
    <source>
        <dbReference type="Pfam" id="PF21638"/>
    </source>
</evidence>
<feature type="compositionally biased region" description="Basic and acidic residues" evidence="2">
    <location>
        <begin position="379"/>
        <end position="395"/>
    </location>
</feature>
<feature type="region of interest" description="Disordered" evidence="2">
    <location>
        <begin position="267"/>
        <end position="287"/>
    </location>
</feature>
<keyword evidence="1" id="KW-0539">Nucleus</keyword>
<dbReference type="GO" id="GO:0015031">
    <property type="term" value="P:protein transport"/>
    <property type="evidence" value="ECO:0007669"/>
    <property type="project" value="UniProtKB-KW"/>
</dbReference>
<dbReference type="Pfam" id="PF21638">
    <property type="entry name" value="SDA1_C"/>
    <property type="match status" value="1"/>
</dbReference>
<proteinExistence type="inferred from homology"/>
<feature type="compositionally biased region" description="Acidic residues" evidence="2">
    <location>
        <begin position="311"/>
        <end position="331"/>
    </location>
</feature>
<feature type="compositionally biased region" description="Acidic residues" evidence="2">
    <location>
        <begin position="340"/>
        <end position="363"/>
    </location>
</feature>
<evidence type="ECO:0000313" key="5">
    <source>
        <dbReference type="EMBL" id="KAJ3089538.1"/>
    </source>
</evidence>
<keyword evidence="6" id="KW-1185">Reference proteome</keyword>
<feature type="domain" description="SDA1 C-terminal" evidence="4">
    <location>
        <begin position="503"/>
        <end position="551"/>
    </location>
</feature>
<evidence type="ECO:0000259" key="3">
    <source>
        <dbReference type="Pfam" id="PF08158"/>
    </source>
</evidence>
<dbReference type="AlphaFoldDB" id="A0AAD5X6R6"/>
<feature type="domain" description="SDA1 N-terminal" evidence="3">
    <location>
        <begin position="1"/>
        <end position="116"/>
    </location>
</feature>
<feature type="compositionally biased region" description="Basic residues" evidence="2">
    <location>
        <begin position="510"/>
        <end position="532"/>
    </location>
</feature>
<keyword evidence="1" id="KW-0813">Transport</keyword>
<dbReference type="Pfam" id="PF08158">
    <property type="entry name" value="SDA1_HEAT"/>
    <property type="match status" value="1"/>
</dbReference>
<accession>A0AAD5X6R6</accession>
<dbReference type="EMBL" id="JADGJH010003664">
    <property type="protein sequence ID" value="KAJ3089538.1"/>
    <property type="molecule type" value="Genomic_DNA"/>
</dbReference>
<reference evidence="5" key="1">
    <citation type="submission" date="2020-05" db="EMBL/GenBank/DDBJ databases">
        <title>Phylogenomic resolution of chytrid fungi.</title>
        <authorList>
            <person name="Stajich J.E."/>
            <person name="Amses K."/>
            <person name="Simmons R."/>
            <person name="Seto K."/>
            <person name="Myers J."/>
            <person name="Bonds A."/>
            <person name="Quandt C.A."/>
            <person name="Barry K."/>
            <person name="Liu P."/>
            <person name="Grigoriev I."/>
            <person name="Longcore J.E."/>
            <person name="James T.Y."/>
        </authorList>
    </citation>
    <scope>NUCLEOTIDE SEQUENCE</scope>
    <source>
        <strain evidence="5">JEL0513</strain>
    </source>
</reference>
<evidence type="ECO:0000313" key="6">
    <source>
        <dbReference type="Proteomes" id="UP001211907"/>
    </source>
</evidence>
<evidence type="ECO:0000256" key="2">
    <source>
        <dbReference type="SAM" id="MobiDB-lite"/>
    </source>
</evidence>
<name>A0AAD5X6R6_9FUNG</name>
<dbReference type="PANTHER" id="PTHR12730:SF0">
    <property type="entry name" value="PROTEIN SDA1 HOMOLOG"/>
    <property type="match status" value="1"/>
</dbReference>
<comment type="similarity">
    <text evidence="1">Belongs to the SDA1 family.</text>
</comment>
<keyword evidence="1" id="KW-0653">Protein transport</keyword>
<comment type="function">
    <text evidence="1">Required for 60S pre-ribosomal subunits export to the cytoplasm.</text>
</comment>
<organism evidence="5 6">
    <name type="scientific">Physocladia obscura</name>
    <dbReference type="NCBI Taxonomy" id="109957"/>
    <lineage>
        <taxon>Eukaryota</taxon>
        <taxon>Fungi</taxon>
        <taxon>Fungi incertae sedis</taxon>
        <taxon>Chytridiomycota</taxon>
        <taxon>Chytridiomycota incertae sedis</taxon>
        <taxon>Chytridiomycetes</taxon>
        <taxon>Chytridiales</taxon>
        <taxon>Chytriomycetaceae</taxon>
        <taxon>Physocladia</taxon>
    </lineage>
</organism>
<feature type="compositionally biased region" description="Basic residues" evidence="2">
    <location>
        <begin position="540"/>
        <end position="553"/>
    </location>
</feature>
<dbReference type="Proteomes" id="UP001211907">
    <property type="component" value="Unassembled WGS sequence"/>
</dbReference>
<dbReference type="PANTHER" id="PTHR12730">
    <property type="entry name" value="HSDA/SDA1-RELATED"/>
    <property type="match status" value="1"/>
</dbReference>
<dbReference type="GO" id="GO:0000055">
    <property type="term" value="P:ribosomal large subunit export from nucleus"/>
    <property type="evidence" value="ECO:0007669"/>
    <property type="project" value="UniProtKB-UniRule"/>
</dbReference>
<dbReference type="InterPro" id="IPR048292">
    <property type="entry name" value="SDA1_C"/>
</dbReference>
<dbReference type="InterPro" id="IPR012977">
    <property type="entry name" value="SDA1_N"/>
</dbReference>
<feature type="compositionally biased region" description="Basic and acidic residues" evidence="2">
    <location>
        <begin position="478"/>
        <end position="501"/>
    </location>
</feature>
<feature type="region of interest" description="Disordered" evidence="2">
    <location>
        <begin position="478"/>
        <end position="553"/>
    </location>
</feature>
<evidence type="ECO:0000256" key="1">
    <source>
        <dbReference type="RuleBase" id="RU365057"/>
    </source>
</evidence>
<sequence length="553" mass="62651">MVELYTKNVWNDAKTVNVIAEAVFSPHPKIASTAVHFFLGTNDDRKDDADEDENVDINAIKHRLQINKKKGSKSNAVEKAMASIKRKARAKERAEIFNFSALHLLHSAQDFSEKLYITPYLAPHQRLVPRLLAFTAQASHELVPPDVLMPVVQTIADKFIWSNSAPEVVVAGLNSIREICQRSPLAMSEELLDSLIEDYKNHRDKGSMMAVRALLALYRDVNPQMLKKKHRGKSASMNLGKIEAPSFGSVKIMDMIEGADLLLEEEDEEAKIGEDSEDPGEGWDGWEIDSDAEKAEEKRKRNAKAVIEILDGADSELDNEEDAWSDEDESEEKNSSGGDNDNESENEDDEENDENDEVEDNGDNESAKQKLGPKAQRLAKQEARRNLEKQLEINPKKKKKVVQSLTERIYTDEDFEKMRELAANRKAEILAGISQSRARVLMNEDDEENGEALDRDVIDPRRIIAGVKRKSTYQERLDSIMEGREGREKFGSKKGKKKEENGGSTTNREKQKKTKNFQMVAHKRSVVGKKTRSLREKQRVLRAHISKQKKKGF</sequence>
<feature type="region of interest" description="Disordered" evidence="2">
    <location>
        <begin position="311"/>
        <end position="399"/>
    </location>
</feature>
<keyword evidence="1" id="KW-0690">Ribosome biogenesis</keyword>
<gene>
    <name evidence="5" type="primary">SDA1</name>
    <name evidence="5" type="ORF">HK100_007723</name>
</gene>
<comment type="caution">
    <text evidence="5">The sequence shown here is derived from an EMBL/GenBank/DDBJ whole genome shotgun (WGS) entry which is preliminary data.</text>
</comment>
<dbReference type="InterPro" id="IPR027312">
    <property type="entry name" value="Sda1"/>
</dbReference>